<dbReference type="InterPro" id="IPR017853">
    <property type="entry name" value="GH"/>
</dbReference>
<dbReference type="SUPFAM" id="SSF51445">
    <property type="entry name" value="(Trans)glycosidases"/>
    <property type="match status" value="1"/>
</dbReference>
<sequence length="756" mass="82599">MGQILSTLIFHGRPSTPSRDAKNLHEMLTPRANSRVYTTTLHLPSSLAPHRLNLYPSAKRLCLINHPPPWAPHPPQIPAAWMYPQTSGFPFTEFMEVPAGVTERIVFLCWQREEDGRNVAVLPVSIGGPEDLRLVAVRDGEVCVDGEATVVVAVGEVLEEAIAAVVEGVRAVLREKDLPEMPVTAGPVAGGLMHGNEISENPPKNDGAGIGATESTSSSHKDPTKAGSPPTAPDIPVNSTATSIHPRIQGLTFGDNLDEYSILCALSTFDIKGVRISTLLIDDGWQSLSSGPTITDVNTGHSAKSRQLLQFEACPSFPEGIASTISEIRSKYPYIREIILWHSLFGCWGGIHSDSPLLNDYETVEATLIPGCPWGKKRRVICAKDVGRFYDDYYRFLKCAGADGIKIDQLIGIMQFQSLSNGESIHALQHAYFSAAAVAGRKYFNGRVIYSMGHSPLITSTLLPYLTPENVIRNSYDYYPARTTSHLWHVFMNFSNSVLTTHWDARLDFDMYQSTRPHASLQALARCLSGTGLAISDTPGDFNFQMEGIVASTPDGRSVSLSLPGKSRPKDPYHRFEEQRLYNVVNGEVLAVMNLTAESITEAVELQPREVVVSHLGGRIFQPTEKAVVVAEVTLESGEWEIFTALSWVPLGTHSHVKLAAVGLVDIMLGIAAVVDVVVSQEQAEVYVHLCAVGTLGICFLDPNELGSIHCLLEDKMIPSSAVNWSSKDPRMLLVDIGSVWTPGEVQTLKVTVRHI</sequence>
<dbReference type="Pfam" id="PF05691">
    <property type="entry name" value="Raffinose_syn"/>
    <property type="match status" value="1"/>
</dbReference>
<dbReference type="AlphaFoldDB" id="A0A5J5EEQ7"/>
<dbReference type="EMBL" id="VXIS01000397">
    <property type="protein sequence ID" value="KAA8893834.1"/>
    <property type="molecule type" value="Genomic_DNA"/>
</dbReference>
<dbReference type="OrthoDB" id="4664297at2759"/>
<evidence type="ECO:0000256" key="1">
    <source>
        <dbReference type="ARBA" id="ARBA00007240"/>
    </source>
</evidence>
<keyword evidence="5" id="KW-1185">Reference proteome</keyword>
<organism evidence="4 5">
    <name type="scientific">Sphaerosporella brunnea</name>
    <dbReference type="NCBI Taxonomy" id="1250544"/>
    <lineage>
        <taxon>Eukaryota</taxon>
        <taxon>Fungi</taxon>
        <taxon>Dikarya</taxon>
        <taxon>Ascomycota</taxon>
        <taxon>Pezizomycotina</taxon>
        <taxon>Pezizomycetes</taxon>
        <taxon>Pezizales</taxon>
        <taxon>Pyronemataceae</taxon>
        <taxon>Sphaerosporella</taxon>
    </lineage>
</organism>
<comment type="similarity">
    <text evidence="1">Belongs to the glycosyl hydrolases 36 family.</text>
</comment>
<dbReference type="PANTHER" id="PTHR31268:SF32">
    <property type="entry name" value="GALACTINOL--SUCROSE GALACTOSYLTRANSFERASE 2-RELATED"/>
    <property type="match status" value="1"/>
</dbReference>
<proteinExistence type="inferred from homology"/>
<keyword evidence="2" id="KW-0119">Carbohydrate metabolism</keyword>
<dbReference type="PANTHER" id="PTHR31268">
    <property type="match status" value="1"/>
</dbReference>
<feature type="region of interest" description="Disordered" evidence="3">
    <location>
        <begin position="183"/>
        <end position="240"/>
    </location>
</feature>
<dbReference type="InterPro" id="IPR008811">
    <property type="entry name" value="Glycosyl_hydrolases_36"/>
</dbReference>
<protein>
    <submittedName>
        <fullName evidence="4">Raffinose synthase or seed imbibition protein Sip1-domain-containing protein</fullName>
    </submittedName>
</protein>
<evidence type="ECO:0000256" key="2">
    <source>
        <dbReference type="ARBA" id="ARBA00023277"/>
    </source>
</evidence>
<dbReference type="Proteomes" id="UP000326924">
    <property type="component" value="Unassembled WGS sequence"/>
</dbReference>
<reference evidence="4 5" key="1">
    <citation type="submission" date="2019-09" db="EMBL/GenBank/DDBJ databases">
        <title>Draft genome of the ectomycorrhizal ascomycete Sphaerosporella brunnea.</title>
        <authorList>
            <consortium name="DOE Joint Genome Institute"/>
            <person name="Benucci G.M."/>
            <person name="Marozzi G."/>
            <person name="Antonielli L."/>
            <person name="Sanchez S."/>
            <person name="Marco P."/>
            <person name="Wang X."/>
            <person name="Falini L.B."/>
            <person name="Barry K."/>
            <person name="Haridas S."/>
            <person name="Lipzen A."/>
            <person name="Labutti K."/>
            <person name="Grigoriev I.V."/>
            <person name="Murat C."/>
            <person name="Martin F."/>
            <person name="Albertini E."/>
            <person name="Donnini D."/>
            <person name="Bonito G."/>
        </authorList>
    </citation>
    <scope>NUCLEOTIDE SEQUENCE [LARGE SCALE GENOMIC DNA]</scope>
    <source>
        <strain evidence="4 5">Sb_GMNB300</strain>
    </source>
</reference>
<comment type="caution">
    <text evidence="4">The sequence shown here is derived from an EMBL/GenBank/DDBJ whole genome shotgun (WGS) entry which is preliminary data.</text>
</comment>
<dbReference type="InParanoid" id="A0A5J5EEQ7"/>
<evidence type="ECO:0000313" key="5">
    <source>
        <dbReference type="Proteomes" id="UP000326924"/>
    </source>
</evidence>
<gene>
    <name evidence="4" type="ORF">FN846DRAFT_1025471</name>
</gene>
<accession>A0A5J5EEQ7</accession>
<evidence type="ECO:0000313" key="4">
    <source>
        <dbReference type="EMBL" id="KAA8893834.1"/>
    </source>
</evidence>
<name>A0A5J5EEQ7_9PEZI</name>
<evidence type="ECO:0000256" key="3">
    <source>
        <dbReference type="SAM" id="MobiDB-lite"/>
    </source>
</evidence>